<dbReference type="PROSITE" id="PS01228">
    <property type="entry name" value="COF_1"/>
    <property type="match status" value="1"/>
</dbReference>
<dbReference type="PANTHER" id="PTHR10000:SF8">
    <property type="entry name" value="HAD SUPERFAMILY HYDROLASE-LIKE, TYPE 3"/>
    <property type="match status" value="1"/>
</dbReference>
<dbReference type="NCBIfam" id="TIGR01484">
    <property type="entry name" value="HAD-SF-IIB"/>
    <property type="match status" value="1"/>
</dbReference>
<dbReference type="InterPro" id="IPR006379">
    <property type="entry name" value="HAD-SF_hydro_IIB"/>
</dbReference>
<dbReference type="SFLD" id="SFLDG01144">
    <property type="entry name" value="C2.B.4:_PGP_Like"/>
    <property type="match status" value="1"/>
</dbReference>
<dbReference type="RefSeq" id="WP_185384206.1">
    <property type="nucleotide sequence ID" value="NZ_JAARRG010000017.1"/>
</dbReference>
<accession>A0A7X0X4S1</accession>
<dbReference type="SFLD" id="SFLDG01140">
    <property type="entry name" value="C2.B:_Phosphomannomutase_and_P"/>
    <property type="match status" value="1"/>
</dbReference>
<proteinExistence type="predicted"/>
<dbReference type="PANTHER" id="PTHR10000">
    <property type="entry name" value="PHOSPHOSERINE PHOSPHATASE"/>
    <property type="match status" value="1"/>
</dbReference>
<sequence length="279" mass="30972">MTIEAIILDIDGTLLNDDKEITPDTKKALITAQQNGVKLILASGRPTTAMHLYAEQLEMEKYHGLIVSYNGAKVIDCQTNEELFSQALTVAEGKAVLEHMKQFDVKVMIDKDDYMYVNNVYNCFVPYRGEEINIIEYESRGGNFKLCEKDDLAGFLDYPISKILTAGDPAYLQENYQAMMAPFKDSFNCVFTADFYFEFTAQGIDKAKALDTVLKPMGIKAENLIAFGDGHNDITMVRYAGTGVAMQNAVPELKEAANTVTLSNNEDGIAHLLDSLILS</sequence>
<dbReference type="GO" id="GO:0016791">
    <property type="term" value="F:phosphatase activity"/>
    <property type="evidence" value="ECO:0007669"/>
    <property type="project" value="TreeGrafter"/>
</dbReference>
<dbReference type="Pfam" id="PF08282">
    <property type="entry name" value="Hydrolase_3"/>
    <property type="match status" value="1"/>
</dbReference>
<reference evidence="1 2" key="1">
    <citation type="submission" date="2020-03" db="EMBL/GenBank/DDBJ databases">
        <title>Soil Listeria distribution.</title>
        <authorList>
            <person name="Liao J."/>
            <person name="Wiedmann M."/>
        </authorList>
    </citation>
    <scope>NUCLEOTIDE SEQUENCE [LARGE SCALE GENOMIC DNA]</scope>
    <source>
        <strain evidence="1 2">FSL L7-1560</strain>
    </source>
</reference>
<dbReference type="GO" id="GO:0000287">
    <property type="term" value="F:magnesium ion binding"/>
    <property type="evidence" value="ECO:0007669"/>
    <property type="project" value="TreeGrafter"/>
</dbReference>
<dbReference type="Gene3D" id="3.40.50.1000">
    <property type="entry name" value="HAD superfamily/HAD-like"/>
    <property type="match status" value="1"/>
</dbReference>
<dbReference type="InterPro" id="IPR036412">
    <property type="entry name" value="HAD-like_sf"/>
</dbReference>
<dbReference type="InterPro" id="IPR000150">
    <property type="entry name" value="Cof"/>
</dbReference>
<gene>
    <name evidence="1" type="ORF">HB897_14185</name>
</gene>
<evidence type="ECO:0000313" key="1">
    <source>
        <dbReference type="EMBL" id="MBC1487378.1"/>
    </source>
</evidence>
<name>A0A7X0X4S1_LISSE</name>
<dbReference type="GO" id="GO:0005829">
    <property type="term" value="C:cytosol"/>
    <property type="evidence" value="ECO:0007669"/>
    <property type="project" value="TreeGrafter"/>
</dbReference>
<dbReference type="AlphaFoldDB" id="A0A7X0X4S1"/>
<dbReference type="CDD" id="cd07516">
    <property type="entry name" value="HAD_Pase"/>
    <property type="match status" value="1"/>
</dbReference>
<dbReference type="NCBIfam" id="TIGR00099">
    <property type="entry name" value="Cof-subfamily"/>
    <property type="match status" value="1"/>
</dbReference>
<dbReference type="Proteomes" id="UP000523362">
    <property type="component" value="Unassembled WGS sequence"/>
</dbReference>
<comment type="caution">
    <text evidence="1">The sequence shown here is derived from an EMBL/GenBank/DDBJ whole genome shotgun (WGS) entry which is preliminary data.</text>
</comment>
<dbReference type="EMBL" id="JAARRG010000017">
    <property type="protein sequence ID" value="MBC1487378.1"/>
    <property type="molecule type" value="Genomic_DNA"/>
</dbReference>
<dbReference type="Gene3D" id="3.30.1240.10">
    <property type="match status" value="1"/>
</dbReference>
<dbReference type="SFLD" id="SFLDS00003">
    <property type="entry name" value="Haloacid_Dehalogenase"/>
    <property type="match status" value="1"/>
</dbReference>
<protein>
    <submittedName>
        <fullName evidence="1">HAD family phosphatase</fullName>
    </submittedName>
</protein>
<dbReference type="InterPro" id="IPR023214">
    <property type="entry name" value="HAD_sf"/>
</dbReference>
<dbReference type="SUPFAM" id="SSF56784">
    <property type="entry name" value="HAD-like"/>
    <property type="match status" value="1"/>
</dbReference>
<evidence type="ECO:0000313" key="2">
    <source>
        <dbReference type="Proteomes" id="UP000523362"/>
    </source>
</evidence>
<organism evidence="1 2">
    <name type="scientific">Listeria seeligeri</name>
    <dbReference type="NCBI Taxonomy" id="1640"/>
    <lineage>
        <taxon>Bacteria</taxon>
        <taxon>Bacillati</taxon>
        <taxon>Bacillota</taxon>
        <taxon>Bacilli</taxon>
        <taxon>Bacillales</taxon>
        <taxon>Listeriaceae</taxon>
        <taxon>Listeria</taxon>
    </lineage>
</organism>